<proteinExistence type="inferred from homology"/>
<evidence type="ECO:0000313" key="9">
    <source>
        <dbReference type="EMBL" id="TLD02099.1"/>
    </source>
</evidence>
<keyword evidence="3" id="KW-1003">Cell membrane</keyword>
<evidence type="ECO:0000256" key="5">
    <source>
        <dbReference type="ARBA" id="ARBA00022989"/>
    </source>
</evidence>
<evidence type="ECO:0000256" key="1">
    <source>
        <dbReference type="ARBA" id="ARBA00004651"/>
    </source>
</evidence>
<dbReference type="STRING" id="180332.GCA_000797495_00831"/>
<comment type="caution">
    <text evidence="9">The sequence shown here is derived from an EMBL/GenBank/DDBJ whole genome shotgun (WGS) entry which is preliminary data.</text>
</comment>
<dbReference type="PANTHER" id="PTHR30193">
    <property type="entry name" value="ABC TRANSPORTER PERMEASE PROTEIN"/>
    <property type="match status" value="1"/>
</dbReference>
<dbReference type="Gene3D" id="1.10.3720.10">
    <property type="entry name" value="MetI-like"/>
    <property type="match status" value="1"/>
</dbReference>
<feature type="transmembrane region" description="Helical" evidence="7">
    <location>
        <begin position="20"/>
        <end position="44"/>
    </location>
</feature>
<reference evidence="9 10" key="1">
    <citation type="journal article" date="2019" name="Anaerobe">
        <title>Detection of Robinsoniella peoriensis in multiple bone samples of a trauma patient.</title>
        <authorList>
            <person name="Schrottner P."/>
            <person name="Hartwich K."/>
            <person name="Bunk B."/>
            <person name="Schober I."/>
            <person name="Helbig S."/>
            <person name="Rudolph W.W."/>
            <person name="Gunzer F."/>
        </authorList>
    </citation>
    <scope>NUCLEOTIDE SEQUENCE [LARGE SCALE GENOMIC DNA]</scope>
    <source>
        <strain evidence="9 10">DSM 106044</strain>
    </source>
</reference>
<comment type="subcellular location">
    <subcellularLocation>
        <location evidence="1 7">Cell membrane</location>
        <topology evidence="1 7">Multi-pass membrane protein</topology>
    </subcellularLocation>
</comment>
<keyword evidence="2 7" id="KW-0813">Transport</keyword>
<evidence type="ECO:0000256" key="7">
    <source>
        <dbReference type="RuleBase" id="RU363032"/>
    </source>
</evidence>
<name>A0A4U8QBP9_9FIRM</name>
<evidence type="ECO:0000256" key="3">
    <source>
        <dbReference type="ARBA" id="ARBA00022475"/>
    </source>
</evidence>
<protein>
    <submittedName>
        <fullName evidence="9">L-arabinose transport system permease protein AraP</fullName>
    </submittedName>
</protein>
<evidence type="ECO:0000259" key="8">
    <source>
        <dbReference type="PROSITE" id="PS50928"/>
    </source>
</evidence>
<evidence type="ECO:0000313" key="10">
    <source>
        <dbReference type="Proteomes" id="UP000306509"/>
    </source>
</evidence>
<sequence>MRDMKKKSSMNKLEKKYYPLYIVIPGVAIFTIFYIFAIGGGFIFSFTDWSIYNFESPNFIGISNFLDLFASQSFLPALGHTFQFAIITTIIKVGIGLLFALLLNRAFKGRNFFRAVIFLPCTIGALVIGYVFTFILQPDTGILNIFLRSIGLGALALNWLGDTNVVLYSVCTVESWMWIGFNTAIILAGLQSISGDLYEAARIDGASAWQTTKSITLPLVTPSINTTITLCVIGGFNIFDIVMSMTNGGPNGATQVISKLSYDAMRVGTLGYASAINLVQFLLIVIIISPLLSFLRRREPDI</sequence>
<dbReference type="InterPro" id="IPR035906">
    <property type="entry name" value="MetI-like_sf"/>
</dbReference>
<feature type="domain" description="ABC transmembrane type-1" evidence="8">
    <location>
        <begin position="78"/>
        <end position="293"/>
    </location>
</feature>
<comment type="similarity">
    <text evidence="7">Belongs to the binding-protein-dependent transport system permease family.</text>
</comment>
<dbReference type="SUPFAM" id="SSF161098">
    <property type="entry name" value="MetI-like"/>
    <property type="match status" value="1"/>
</dbReference>
<accession>A0A4U8QBP9</accession>
<dbReference type="PANTHER" id="PTHR30193:SF37">
    <property type="entry name" value="INNER MEMBRANE ABC TRANSPORTER PERMEASE PROTEIN YCJO"/>
    <property type="match status" value="1"/>
</dbReference>
<dbReference type="GO" id="GO:0005886">
    <property type="term" value="C:plasma membrane"/>
    <property type="evidence" value="ECO:0007669"/>
    <property type="project" value="UniProtKB-SubCell"/>
</dbReference>
<evidence type="ECO:0000256" key="2">
    <source>
        <dbReference type="ARBA" id="ARBA00022448"/>
    </source>
</evidence>
<dbReference type="InterPro" id="IPR000515">
    <property type="entry name" value="MetI-like"/>
</dbReference>
<keyword evidence="5 7" id="KW-1133">Transmembrane helix</keyword>
<organism evidence="9 10">
    <name type="scientific">Robinsoniella peoriensis</name>
    <dbReference type="NCBI Taxonomy" id="180332"/>
    <lineage>
        <taxon>Bacteria</taxon>
        <taxon>Bacillati</taxon>
        <taxon>Bacillota</taxon>
        <taxon>Clostridia</taxon>
        <taxon>Lachnospirales</taxon>
        <taxon>Lachnospiraceae</taxon>
        <taxon>Robinsoniella</taxon>
    </lineage>
</organism>
<dbReference type="PROSITE" id="PS50928">
    <property type="entry name" value="ABC_TM1"/>
    <property type="match status" value="1"/>
</dbReference>
<feature type="transmembrane region" description="Helical" evidence="7">
    <location>
        <begin position="82"/>
        <end position="103"/>
    </location>
</feature>
<keyword evidence="6 7" id="KW-0472">Membrane</keyword>
<evidence type="ECO:0000256" key="4">
    <source>
        <dbReference type="ARBA" id="ARBA00022692"/>
    </source>
</evidence>
<dbReference type="InterPro" id="IPR051393">
    <property type="entry name" value="ABC_transporter_permease"/>
</dbReference>
<keyword evidence="10" id="KW-1185">Reference proteome</keyword>
<dbReference type="EMBL" id="QGQD01000023">
    <property type="protein sequence ID" value="TLD02099.1"/>
    <property type="molecule type" value="Genomic_DNA"/>
</dbReference>
<dbReference type="Proteomes" id="UP000306509">
    <property type="component" value="Unassembled WGS sequence"/>
</dbReference>
<dbReference type="Pfam" id="PF00528">
    <property type="entry name" value="BPD_transp_1"/>
    <property type="match status" value="1"/>
</dbReference>
<gene>
    <name evidence="9" type="primary">araP_4</name>
    <name evidence="9" type="ORF">DSM106044_01136</name>
</gene>
<feature type="transmembrane region" description="Helical" evidence="7">
    <location>
        <begin position="270"/>
        <end position="295"/>
    </location>
</feature>
<keyword evidence="4 7" id="KW-0812">Transmembrane</keyword>
<evidence type="ECO:0000256" key="6">
    <source>
        <dbReference type="ARBA" id="ARBA00023136"/>
    </source>
</evidence>
<dbReference type="AlphaFoldDB" id="A0A4U8QBP9"/>
<feature type="transmembrane region" description="Helical" evidence="7">
    <location>
        <begin position="167"/>
        <end position="190"/>
    </location>
</feature>
<dbReference type="CDD" id="cd06261">
    <property type="entry name" value="TM_PBP2"/>
    <property type="match status" value="1"/>
</dbReference>
<feature type="transmembrane region" description="Helical" evidence="7">
    <location>
        <begin position="115"/>
        <end position="136"/>
    </location>
</feature>
<dbReference type="GO" id="GO:0055085">
    <property type="term" value="P:transmembrane transport"/>
    <property type="evidence" value="ECO:0007669"/>
    <property type="project" value="InterPro"/>
</dbReference>